<name>A0ACD1AFK2_9FIRM</name>
<protein>
    <submittedName>
        <fullName evidence="1">Peptidoglycan-binding protein</fullName>
    </submittedName>
</protein>
<accession>A0ACD1AFK2</accession>
<dbReference type="EMBL" id="CP042469">
    <property type="protein sequence ID" value="QOX64963.1"/>
    <property type="molecule type" value="Genomic_DNA"/>
</dbReference>
<organism evidence="1 2">
    <name type="scientific">Anoxybacterium hadale</name>
    <dbReference type="NCBI Taxonomy" id="3408580"/>
    <lineage>
        <taxon>Bacteria</taxon>
        <taxon>Bacillati</taxon>
        <taxon>Bacillota</taxon>
        <taxon>Clostridia</taxon>
        <taxon>Peptostreptococcales</taxon>
        <taxon>Anaerovoracaceae</taxon>
        <taxon>Anoxybacterium</taxon>
    </lineage>
</organism>
<sequence length="418" mass="46760">MRNRYYYRNQVDQGRIQVNVSVLDVGRPADAAVVRITPRNGENIVEEMMTDTSGQTPITELPAPPLEFSQVPGSPMPYSEYDVYVTMEGYKPVRVEGTQILPDALAIQNVNLEPVEAPPAGPENIPIQPHTLYGIFPPKIPESEVKPLPDSSGFVVLPQPVVPEFVVVHLGVPTDSSARNVWVTFQDYIKNVASCEIYSTWPEETIKANVLAILSFTMNRIYTEWYRGRGFDFTITNSTAFDQAFNYGRNIFDNISMIVDDLFTTYITRPGIRQPLLTQYCDGTRVQCPGWLTQWGSKYLGDQGYDSISILRNFYGQDVFLMAAERVSGVPVSYPGAILQLGSTGPAVRTIQEQLNAISNNYPAINKMRVDGEFGEQTRTAVETFQGIFNLPRSGIVDFATWYKISAIYVAVTRMAEL</sequence>
<gene>
    <name evidence="1" type="ORF">FRZ06_17220</name>
</gene>
<keyword evidence="2" id="KW-1185">Reference proteome</keyword>
<evidence type="ECO:0000313" key="2">
    <source>
        <dbReference type="Proteomes" id="UP000594014"/>
    </source>
</evidence>
<dbReference type="Proteomes" id="UP000594014">
    <property type="component" value="Chromosome"/>
</dbReference>
<reference evidence="1" key="1">
    <citation type="submission" date="2019-08" db="EMBL/GenBank/DDBJ databases">
        <title>Genome sequence of Clostridiales bacterium MT110.</title>
        <authorList>
            <person name="Cao J."/>
        </authorList>
    </citation>
    <scope>NUCLEOTIDE SEQUENCE</scope>
    <source>
        <strain evidence="1">MT110</strain>
    </source>
</reference>
<evidence type="ECO:0000313" key="1">
    <source>
        <dbReference type="EMBL" id="QOX64963.1"/>
    </source>
</evidence>
<proteinExistence type="predicted"/>